<reference evidence="2 3" key="1">
    <citation type="submission" date="2017-11" db="EMBL/GenBank/DDBJ databases">
        <title>Genomic Encyclopedia of Archaeal and Bacterial Type Strains, Phase II (KMG-II): From Individual Species to Whole Genera.</title>
        <authorList>
            <person name="Goeker M."/>
        </authorList>
    </citation>
    <scope>NUCLEOTIDE SEQUENCE [LARGE SCALE GENOMIC DNA]</scope>
    <source>
        <strain evidence="2 3">DSM 25478</strain>
    </source>
</reference>
<organism evidence="2 3">
    <name type="scientific">Sediminihabitans luteus</name>
    <dbReference type="NCBI Taxonomy" id="1138585"/>
    <lineage>
        <taxon>Bacteria</taxon>
        <taxon>Bacillati</taxon>
        <taxon>Actinomycetota</taxon>
        <taxon>Actinomycetes</taxon>
        <taxon>Micrococcales</taxon>
        <taxon>Cellulomonadaceae</taxon>
        <taxon>Sediminihabitans</taxon>
    </lineage>
</organism>
<dbReference type="AlphaFoldDB" id="A0A2M9CRC7"/>
<dbReference type="SUPFAM" id="SSF55826">
    <property type="entry name" value="YbaK/ProRS associated domain"/>
    <property type="match status" value="1"/>
</dbReference>
<evidence type="ECO:0000313" key="2">
    <source>
        <dbReference type="EMBL" id="PJJ74391.1"/>
    </source>
</evidence>
<comment type="caution">
    <text evidence="2">The sequence shown here is derived from an EMBL/GenBank/DDBJ whole genome shotgun (WGS) entry which is preliminary data.</text>
</comment>
<dbReference type="EMBL" id="PGFE01000002">
    <property type="protein sequence ID" value="PJJ74391.1"/>
    <property type="molecule type" value="Genomic_DNA"/>
</dbReference>
<dbReference type="Pfam" id="PF04073">
    <property type="entry name" value="tRNA_edit"/>
    <property type="match status" value="1"/>
</dbReference>
<feature type="domain" description="YbaK/aminoacyl-tRNA synthetase-associated" evidence="1">
    <location>
        <begin position="53"/>
        <end position="173"/>
    </location>
</feature>
<gene>
    <name evidence="2" type="ORF">CLV28_1888</name>
</gene>
<dbReference type="InterPro" id="IPR007214">
    <property type="entry name" value="YbaK/aa-tRNA-synth-assoc-dom"/>
</dbReference>
<dbReference type="Proteomes" id="UP000231693">
    <property type="component" value="Unassembled WGS sequence"/>
</dbReference>
<dbReference type="OrthoDB" id="9796920at2"/>
<dbReference type="Gene3D" id="3.90.960.10">
    <property type="entry name" value="YbaK/aminoacyl-tRNA synthetase-associated domain"/>
    <property type="match status" value="1"/>
</dbReference>
<protein>
    <submittedName>
        <fullName evidence="2">Prolyl-tRNA editing enzyme YbaK/EbsC (Cys-tRNA(Pro) deacylase)</fullName>
    </submittedName>
</protein>
<dbReference type="InterPro" id="IPR036754">
    <property type="entry name" value="YbaK/aa-tRNA-synt-asso_dom_sf"/>
</dbReference>
<dbReference type="RefSeq" id="WP_100422998.1">
    <property type="nucleotide sequence ID" value="NZ_BOOX01000014.1"/>
</dbReference>
<sequence>MSGHDLPRLGSLAWEPALDRPDLLAAPVLAALTAWAEQDERVRTQVAVAPIDPDHADTATLNAVHGLPTEASANCVVVAGRRGDDERVAAVVVRATTRADVNTRVRRLLDVRKASFLAHERAVAESGMEHGGITPLGVPAGWRVLADARVAEPGTLALIGSGVRRSKLLLPGDLLAAAPGVEVVEDLATAIDA</sequence>
<keyword evidence="3" id="KW-1185">Reference proteome</keyword>
<evidence type="ECO:0000313" key="3">
    <source>
        <dbReference type="Proteomes" id="UP000231693"/>
    </source>
</evidence>
<evidence type="ECO:0000259" key="1">
    <source>
        <dbReference type="Pfam" id="PF04073"/>
    </source>
</evidence>
<proteinExistence type="predicted"/>
<dbReference type="GO" id="GO:0002161">
    <property type="term" value="F:aminoacyl-tRNA deacylase activity"/>
    <property type="evidence" value="ECO:0007669"/>
    <property type="project" value="InterPro"/>
</dbReference>
<name>A0A2M9CRC7_9CELL</name>
<accession>A0A2M9CRC7</accession>